<evidence type="ECO:0000313" key="2">
    <source>
        <dbReference type="EMBL" id="MSD25712.1"/>
    </source>
</evidence>
<dbReference type="Proteomes" id="UP000465607">
    <property type="component" value="Unassembled WGS sequence"/>
</dbReference>
<evidence type="ECO:0000256" key="1">
    <source>
        <dbReference type="SAM" id="MobiDB-lite"/>
    </source>
</evidence>
<dbReference type="Gene3D" id="3.40.190.10">
    <property type="entry name" value="Periplasmic binding protein-like II"/>
    <property type="match status" value="2"/>
</dbReference>
<feature type="region of interest" description="Disordered" evidence="1">
    <location>
        <begin position="38"/>
        <end position="64"/>
    </location>
</feature>
<dbReference type="EMBL" id="WKQV01000001">
    <property type="protein sequence ID" value="MSD25712.1"/>
    <property type="molecule type" value="Genomic_DNA"/>
</dbReference>
<gene>
    <name evidence="2" type="ORF">GKE44_00660</name>
</gene>
<sequence>MMKNSKKKGILIAVAVAVIVVIAVAAVCLNRKTDNAGAVSEGRTESADKTKKSDKADKEESENKRNSDAQVITFAIPDICKIDKNNLKKFNDALAADGHDYELEIKTLSYDNYGQAVEGALENGKTDIAFLGFGDAAGNNPVYDLVRSDLVLNLDDILSGDKGKTLYEAFPKNLWEMVKCDKHIYSIPSALASGEGVVYAAFNRDYVSDDAISAWDGSIDGIYQILQGVKWDKSDTPRFEYLINGYRFDDMLGCEIRNGLCFDYDTMSVGNPLESQKFTGYLRVLDRMKKDGYMSDDLTNEITYLNNPGLNDAQILKNIKAGNFAAALCVGSVDENFKKDNITVKEVKTYLSSRINSSIGVAKKAKDASAVMDFLSLLYGDEKYGNILLYGEKDKDYKLKDGIAEACDGGSLDDDYLTKLSLNLFVNVYPTKNEKYVDNRKKEFFDFYDNATLSPFIGFEPDTKNMGSISTDLDDFMTGLHGATVDDTLDGAVQKLTADGMDSYLESVRSQWEEYKQ</sequence>
<evidence type="ECO:0000313" key="3">
    <source>
        <dbReference type="Proteomes" id="UP000465607"/>
    </source>
</evidence>
<protein>
    <submittedName>
        <fullName evidence="2">Extracellular solute-binding protein</fullName>
    </submittedName>
</protein>
<dbReference type="AlphaFoldDB" id="A0A7X2M847"/>
<organism evidence="2 3">
    <name type="scientific">Agathobacter rectalis</name>
    <dbReference type="NCBI Taxonomy" id="39491"/>
    <lineage>
        <taxon>Bacteria</taxon>
        <taxon>Bacillati</taxon>
        <taxon>Bacillota</taxon>
        <taxon>Clostridia</taxon>
        <taxon>Lachnospirales</taxon>
        <taxon>Lachnospiraceae</taxon>
        <taxon>Agathobacter</taxon>
    </lineage>
</organism>
<dbReference type="RefSeq" id="WP_154268100.1">
    <property type="nucleotide sequence ID" value="NZ_JBDGCF010000001.1"/>
</dbReference>
<dbReference type="SUPFAM" id="SSF53850">
    <property type="entry name" value="Periplasmic binding protein-like II"/>
    <property type="match status" value="1"/>
</dbReference>
<accession>A0A7X2M847</accession>
<feature type="compositionally biased region" description="Basic and acidic residues" evidence="1">
    <location>
        <begin position="42"/>
        <end position="64"/>
    </location>
</feature>
<reference evidence="2 3" key="1">
    <citation type="journal article" date="2019" name="Nat. Med.">
        <title>A library of human gut bacterial isolates paired with longitudinal multiomics data enables mechanistic microbiome research.</title>
        <authorList>
            <person name="Poyet M."/>
            <person name="Groussin M."/>
            <person name="Gibbons S.M."/>
            <person name="Avila-Pacheco J."/>
            <person name="Jiang X."/>
            <person name="Kearney S.M."/>
            <person name="Perrotta A.R."/>
            <person name="Berdy B."/>
            <person name="Zhao S."/>
            <person name="Lieberman T.D."/>
            <person name="Swanson P.K."/>
            <person name="Smith M."/>
            <person name="Roesemann S."/>
            <person name="Alexander J.E."/>
            <person name="Rich S.A."/>
            <person name="Livny J."/>
            <person name="Vlamakis H."/>
            <person name="Clish C."/>
            <person name="Bullock K."/>
            <person name="Deik A."/>
            <person name="Scott J."/>
            <person name="Pierce K.A."/>
            <person name="Xavier R.J."/>
            <person name="Alm E.J."/>
        </authorList>
    </citation>
    <scope>NUCLEOTIDE SEQUENCE [LARGE SCALE GENOMIC DNA]</scope>
    <source>
        <strain evidence="2 3">BIOML-A5</strain>
    </source>
</reference>
<comment type="caution">
    <text evidence="2">The sequence shown here is derived from an EMBL/GenBank/DDBJ whole genome shotgun (WGS) entry which is preliminary data.</text>
</comment>
<proteinExistence type="predicted"/>
<name>A0A7X2M847_9FIRM</name>